<dbReference type="AlphaFoldDB" id="A0A1W6L8Y4"/>
<reference evidence="1 2" key="1">
    <citation type="submission" date="2016-04" db="EMBL/GenBank/DDBJ databases">
        <title>Complete genome sequence of natural rubber-degrading, novel Gram-negative bacterium, Rhizobacter gummiphilus strain NS21.</title>
        <authorList>
            <person name="Tabata M."/>
            <person name="Kasai D."/>
            <person name="Fukuda M."/>
        </authorList>
    </citation>
    <scope>NUCLEOTIDE SEQUENCE [LARGE SCALE GENOMIC DNA]</scope>
    <source>
        <strain evidence="1 2">NS21</strain>
    </source>
</reference>
<proteinExistence type="predicted"/>
<protein>
    <submittedName>
        <fullName evidence="1">Uncharacterized protein</fullName>
    </submittedName>
</protein>
<dbReference type="Proteomes" id="UP000193427">
    <property type="component" value="Chromosome"/>
</dbReference>
<keyword evidence="2" id="KW-1185">Reference proteome</keyword>
<sequence>MNAPLRRLLRAIDRKAGAWPTELHPAWVDAAAARLGPRAAAWCARVPPRRHAALLEHTYGLVWPDLAEFREPAHRLALLDRPSLLKVLATCALDGRRDSVRRSVGRVVRDLLIEGIGESAYERVLDGPTRGLQAAEPLGAVEANPERLAADGFRALCSQAAWRHPTLITMVRLCLPPGVSADAVPAAPSPRGADRVIDRLPDYFPELAWLFGSDMDRALSVSRTGSSAPMTSPH</sequence>
<gene>
    <name evidence="1" type="ORF">A4W93_13215</name>
</gene>
<dbReference type="KEGG" id="rgu:A4W93_13215"/>
<dbReference type="EMBL" id="CP015118">
    <property type="protein sequence ID" value="ARN20779.1"/>
    <property type="molecule type" value="Genomic_DNA"/>
</dbReference>
<dbReference type="RefSeq" id="WP_157782154.1">
    <property type="nucleotide sequence ID" value="NZ_BSPR01000007.1"/>
</dbReference>
<evidence type="ECO:0000313" key="2">
    <source>
        <dbReference type="Proteomes" id="UP000193427"/>
    </source>
</evidence>
<dbReference type="Pfam" id="PF09502">
    <property type="entry name" value="HrpB4"/>
    <property type="match status" value="1"/>
</dbReference>
<organism evidence="1 2">
    <name type="scientific">Piscinibacter gummiphilus</name>
    <dbReference type="NCBI Taxonomy" id="946333"/>
    <lineage>
        <taxon>Bacteria</taxon>
        <taxon>Pseudomonadati</taxon>
        <taxon>Pseudomonadota</taxon>
        <taxon>Betaproteobacteria</taxon>
        <taxon>Burkholderiales</taxon>
        <taxon>Sphaerotilaceae</taxon>
        <taxon>Piscinibacter</taxon>
    </lineage>
</organism>
<name>A0A1W6L8Y4_9BURK</name>
<accession>A0A1W6L8Y4</accession>
<dbReference type="OrthoDB" id="9150478at2"/>
<dbReference type="STRING" id="946333.A4W93_13215"/>
<evidence type="ECO:0000313" key="1">
    <source>
        <dbReference type="EMBL" id="ARN20779.1"/>
    </source>
</evidence>
<dbReference type="InterPro" id="IPR013393">
    <property type="entry name" value="T3SS_HrpB4"/>
</dbReference>